<dbReference type="GeneID" id="107780574"/>
<evidence type="ECO:0000256" key="1">
    <source>
        <dbReference type="SAM" id="MobiDB-lite"/>
    </source>
</evidence>
<reference evidence="3" key="2">
    <citation type="submission" date="2025-08" db="UniProtKB">
        <authorList>
            <consortium name="RefSeq"/>
        </authorList>
    </citation>
    <scope>IDENTIFICATION</scope>
    <source>
        <tissue evidence="3">Leaf</tissue>
    </source>
</reference>
<keyword evidence="2" id="KW-1185">Reference proteome</keyword>
<dbReference type="OrthoDB" id="1294181at2759"/>
<protein>
    <submittedName>
        <fullName evidence="3">Uncharacterized protein LOC107780574</fullName>
    </submittedName>
</protein>
<dbReference type="Proteomes" id="UP000790787">
    <property type="component" value="Chromosome 4"/>
</dbReference>
<dbReference type="AlphaFoldDB" id="A0A1S3YWA0"/>
<evidence type="ECO:0000313" key="2">
    <source>
        <dbReference type="Proteomes" id="UP000790787"/>
    </source>
</evidence>
<accession>A0A1S3YWA0</accession>
<evidence type="ECO:0000313" key="3">
    <source>
        <dbReference type="RefSeq" id="XP_016456606.1"/>
    </source>
</evidence>
<sequence length="259" mass="28422">MADENKETTTTAMEMKEIRALIGRIFGVLRDRQDKSDQAILELKETVESLKNQLKGTDAFEPEKPAVNPSSAAGYGNSSTLEGRGKTLTTSKVVVDIPTVDPVTTEQEEIITMAISLDAVVEYSKPYEGCCVTGYHGKRPVNILIGLGGTTHNFIDESFADKLGCDTFPINKPRSVSAAFGNVVTSRACNNFQLLLQDALFSLDLYLLPLSSNCDMVLGGEWLKTIGGEFMMDSKGMEFSFQGKKHFLPFNKSAERSKR</sequence>
<dbReference type="Gene3D" id="2.40.70.10">
    <property type="entry name" value="Acid Proteases"/>
    <property type="match status" value="1"/>
</dbReference>
<feature type="compositionally biased region" description="Polar residues" evidence="1">
    <location>
        <begin position="68"/>
        <end position="83"/>
    </location>
</feature>
<dbReference type="PaxDb" id="4097-A0A1S3YWA0"/>
<gene>
    <name evidence="3" type="primary">LOC107780574</name>
</gene>
<dbReference type="Pfam" id="PF08284">
    <property type="entry name" value="RVP_2"/>
    <property type="match status" value="1"/>
</dbReference>
<dbReference type="InterPro" id="IPR021109">
    <property type="entry name" value="Peptidase_aspartic_dom_sf"/>
</dbReference>
<organism evidence="2 3">
    <name type="scientific">Nicotiana tabacum</name>
    <name type="common">Common tobacco</name>
    <dbReference type="NCBI Taxonomy" id="4097"/>
    <lineage>
        <taxon>Eukaryota</taxon>
        <taxon>Viridiplantae</taxon>
        <taxon>Streptophyta</taxon>
        <taxon>Embryophyta</taxon>
        <taxon>Tracheophyta</taxon>
        <taxon>Spermatophyta</taxon>
        <taxon>Magnoliopsida</taxon>
        <taxon>eudicotyledons</taxon>
        <taxon>Gunneridae</taxon>
        <taxon>Pentapetalae</taxon>
        <taxon>asterids</taxon>
        <taxon>lamiids</taxon>
        <taxon>Solanales</taxon>
        <taxon>Solanaceae</taxon>
        <taxon>Nicotianoideae</taxon>
        <taxon>Nicotianeae</taxon>
        <taxon>Nicotiana</taxon>
    </lineage>
</organism>
<dbReference type="RefSeq" id="XP_016456606.1">
    <property type="nucleotide sequence ID" value="XM_016601120.2"/>
</dbReference>
<dbReference type="CDD" id="cd00303">
    <property type="entry name" value="retropepsin_like"/>
    <property type="match status" value="1"/>
</dbReference>
<proteinExistence type="predicted"/>
<feature type="region of interest" description="Disordered" evidence="1">
    <location>
        <begin position="60"/>
        <end position="83"/>
    </location>
</feature>
<reference evidence="2" key="1">
    <citation type="journal article" date="2014" name="Nat. Commun.">
        <title>The tobacco genome sequence and its comparison with those of tomato and potato.</title>
        <authorList>
            <person name="Sierro N."/>
            <person name="Battey J.N."/>
            <person name="Ouadi S."/>
            <person name="Bakaher N."/>
            <person name="Bovet L."/>
            <person name="Willig A."/>
            <person name="Goepfert S."/>
            <person name="Peitsch M.C."/>
            <person name="Ivanov N.V."/>
        </authorList>
    </citation>
    <scope>NUCLEOTIDE SEQUENCE [LARGE SCALE GENOMIC DNA]</scope>
</reference>
<dbReference type="RefSeq" id="XP_016456606.1">
    <property type="nucleotide sequence ID" value="XM_016601120.1"/>
</dbReference>
<dbReference type="KEGG" id="nta:107780574"/>
<name>A0A1S3YWA0_TOBAC</name>